<dbReference type="InterPro" id="IPR036378">
    <property type="entry name" value="FAS1_dom_sf"/>
</dbReference>
<keyword evidence="4" id="KW-1185">Reference proteome</keyword>
<dbReference type="Gene3D" id="2.30.180.10">
    <property type="entry name" value="FAS1 domain"/>
    <property type="match status" value="2"/>
</dbReference>
<name>A0AAN6VG32_9PEZI</name>
<dbReference type="Pfam" id="PF02469">
    <property type="entry name" value="Fasciclin"/>
    <property type="match status" value="2"/>
</dbReference>
<dbReference type="AlphaFoldDB" id="A0AAN6VG32"/>
<gene>
    <name evidence="3" type="ORF">C8A00DRAFT_17674</name>
</gene>
<dbReference type="GO" id="GO:0000329">
    <property type="term" value="C:fungal-type vacuole membrane"/>
    <property type="evidence" value="ECO:0007669"/>
    <property type="project" value="TreeGrafter"/>
</dbReference>
<accession>A0AAN6VG32</accession>
<feature type="signal peptide" evidence="1">
    <location>
        <begin position="1"/>
        <end position="17"/>
    </location>
</feature>
<dbReference type="EMBL" id="MU857047">
    <property type="protein sequence ID" value="KAK4150842.1"/>
    <property type="molecule type" value="Genomic_DNA"/>
</dbReference>
<reference evidence="3" key="1">
    <citation type="journal article" date="2023" name="Mol. Phylogenet. Evol.">
        <title>Genome-scale phylogeny and comparative genomics of the fungal order Sordariales.</title>
        <authorList>
            <person name="Hensen N."/>
            <person name="Bonometti L."/>
            <person name="Westerberg I."/>
            <person name="Brannstrom I.O."/>
            <person name="Guillou S."/>
            <person name="Cros-Aarteil S."/>
            <person name="Calhoun S."/>
            <person name="Haridas S."/>
            <person name="Kuo A."/>
            <person name="Mondo S."/>
            <person name="Pangilinan J."/>
            <person name="Riley R."/>
            <person name="LaButti K."/>
            <person name="Andreopoulos B."/>
            <person name="Lipzen A."/>
            <person name="Chen C."/>
            <person name="Yan M."/>
            <person name="Daum C."/>
            <person name="Ng V."/>
            <person name="Clum A."/>
            <person name="Steindorff A."/>
            <person name="Ohm R.A."/>
            <person name="Martin F."/>
            <person name="Silar P."/>
            <person name="Natvig D.O."/>
            <person name="Lalanne C."/>
            <person name="Gautier V."/>
            <person name="Ament-Velasquez S.L."/>
            <person name="Kruys A."/>
            <person name="Hutchinson M.I."/>
            <person name="Powell A.J."/>
            <person name="Barry K."/>
            <person name="Miller A.N."/>
            <person name="Grigoriev I.V."/>
            <person name="Debuchy R."/>
            <person name="Gladieux P."/>
            <person name="Hiltunen Thoren M."/>
            <person name="Johannesson H."/>
        </authorList>
    </citation>
    <scope>NUCLEOTIDE SEQUENCE</scope>
    <source>
        <strain evidence="3">CBS 538.74</strain>
    </source>
</reference>
<protein>
    <submittedName>
        <fullName evidence="3">FAS1 domain-containing protein</fullName>
    </submittedName>
</protein>
<sequence>MRLSRLLVLSAAGGTLAQSLLDILTAQSATLSTLTAWLTSQQLVYDILSNARGITLLAPSNTALTQLYTTPLVGQLALDPNLLTAFLSYHVLDGVYLASDFVNTPAAAVPTFMNMKAYSNVSGGQVIETRSQNGAVTFYSGNGVQSNFEKYDYNYVGGTLHIIDTALSIPSSLTDTLVAGGLTAAVGAIRRAAVETPLNMATDVTIFAPNNDAFDAIGSLVNNMTLEQLTKVLNYHVIPGKVLYSQLVPGDGSEVTAEGGSLNFKIQNGSLFVNSARVVAADVLIGNGVVHVLDGVLNPDNPTAVPDPNAATQEPAFNGASSTAGGVPFTSAVITTTSTATVPASSGASEPSVVPAAAPRRMAAVGAAGLLGGVVALVNWCV</sequence>
<dbReference type="PANTHER" id="PTHR10900">
    <property type="entry name" value="PERIOSTIN-RELATED"/>
    <property type="match status" value="1"/>
</dbReference>
<evidence type="ECO:0000259" key="2">
    <source>
        <dbReference type="PROSITE" id="PS50213"/>
    </source>
</evidence>
<dbReference type="InterPro" id="IPR000782">
    <property type="entry name" value="FAS1_domain"/>
</dbReference>
<dbReference type="Proteomes" id="UP001302745">
    <property type="component" value="Unassembled WGS sequence"/>
</dbReference>
<organism evidence="3 4">
    <name type="scientific">Chaetomidium leptoderma</name>
    <dbReference type="NCBI Taxonomy" id="669021"/>
    <lineage>
        <taxon>Eukaryota</taxon>
        <taxon>Fungi</taxon>
        <taxon>Dikarya</taxon>
        <taxon>Ascomycota</taxon>
        <taxon>Pezizomycotina</taxon>
        <taxon>Sordariomycetes</taxon>
        <taxon>Sordariomycetidae</taxon>
        <taxon>Sordariales</taxon>
        <taxon>Chaetomiaceae</taxon>
        <taxon>Chaetomidium</taxon>
    </lineage>
</organism>
<feature type="domain" description="FAS1" evidence="2">
    <location>
        <begin position="18"/>
        <end position="167"/>
    </location>
</feature>
<dbReference type="GO" id="GO:0016236">
    <property type="term" value="P:macroautophagy"/>
    <property type="evidence" value="ECO:0007669"/>
    <property type="project" value="TreeGrafter"/>
</dbReference>
<evidence type="ECO:0000256" key="1">
    <source>
        <dbReference type="SAM" id="SignalP"/>
    </source>
</evidence>
<reference evidence="3" key="2">
    <citation type="submission" date="2023-05" db="EMBL/GenBank/DDBJ databases">
        <authorList>
            <consortium name="Lawrence Berkeley National Laboratory"/>
            <person name="Steindorff A."/>
            <person name="Hensen N."/>
            <person name="Bonometti L."/>
            <person name="Westerberg I."/>
            <person name="Brannstrom I.O."/>
            <person name="Guillou S."/>
            <person name="Cros-Aarteil S."/>
            <person name="Calhoun S."/>
            <person name="Haridas S."/>
            <person name="Kuo A."/>
            <person name="Mondo S."/>
            <person name="Pangilinan J."/>
            <person name="Riley R."/>
            <person name="Labutti K."/>
            <person name="Andreopoulos B."/>
            <person name="Lipzen A."/>
            <person name="Chen C."/>
            <person name="Yanf M."/>
            <person name="Daum C."/>
            <person name="Ng V."/>
            <person name="Clum A."/>
            <person name="Ohm R."/>
            <person name="Martin F."/>
            <person name="Silar P."/>
            <person name="Natvig D."/>
            <person name="Lalanne C."/>
            <person name="Gautier V."/>
            <person name="Ament-Velasquez S.L."/>
            <person name="Kruys A."/>
            <person name="Hutchinson M.I."/>
            <person name="Powell A.J."/>
            <person name="Barry K."/>
            <person name="Miller A.N."/>
            <person name="Grigoriev I.V."/>
            <person name="Debuchy R."/>
            <person name="Gladieux P."/>
            <person name="Thoren M.H."/>
            <person name="Johannesson H."/>
        </authorList>
    </citation>
    <scope>NUCLEOTIDE SEQUENCE</scope>
    <source>
        <strain evidence="3">CBS 538.74</strain>
    </source>
</reference>
<proteinExistence type="predicted"/>
<feature type="domain" description="FAS1" evidence="2">
    <location>
        <begin position="170"/>
        <end position="297"/>
    </location>
</feature>
<evidence type="ECO:0000313" key="4">
    <source>
        <dbReference type="Proteomes" id="UP001302745"/>
    </source>
</evidence>
<dbReference type="PANTHER" id="PTHR10900:SF77">
    <property type="entry name" value="FI19380P1"/>
    <property type="match status" value="1"/>
</dbReference>
<dbReference type="SMART" id="SM00554">
    <property type="entry name" value="FAS1"/>
    <property type="match status" value="2"/>
</dbReference>
<feature type="chain" id="PRO_5042824340" evidence="1">
    <location>
        <begin position="18"/>
        <end position="382"/>
    </location>
</feature>
<keyword evidence="1" id="KW-0732">Signal</keyword>
<dbReference type="InterPro" id="IPR050904">
    <property type="entry name" value="Adhesion/Biosynth-related"/>
</dbReference>
<dbReference type="PROSITE" id="PS50213">
    <property type="entry name" value="FAS1"/>
    <property type="match status" value="2"/>
</dbReference>
<dbReference type="SUPFAM" id="SSF82153">
    <property type="entry name" value="FAS1 domain"/>
    <property type="match status" value="2"/>
</dbReference>
<evidence type="ECO:0000313" key="3">
    <source>
        <dbReference type="EMBL" id="KAK4150842.1"/>
    </source>
</evidence>
<comment type="caution">
    <text evidence="3">The sequence shown here is derived from an EMBL/GenBank/DDBJ whole genome shotgun (WGS) entry which is preliminary data.</text>
</comment>